<dbReference type="GO" id="GO:0019433">
    <property type="term" value="P:triglyceride catabolic process"/>
    <property type="evidence" value="ECO:0007669"/>
    <property type="project" value="Ensembl"/>
</dbReference>
<comment type="function">
    <text evidence="35">Specifically catalyzes coenzyme A (CoA)-dependent acylation of 1-acyl-sn-glycerol 3-phosphate (2-lysophosphatidic acid/LPA) to generate phosphatidic acid (PA), an important metabolic intermediate and precursor for both triglycerides and glycerophospholipids. Does not esterify other lysophospholipids. Acyl donors are long chain (at least C16) fatty acyl-CoAs: arachidonoyl-CoA, linoleoyl-CoA, oleoyl-CoA and at a lesser extent palmitoyl-CoA. Additionally possesses low triacylglycerol lipase and CoA-independent acylglycerol transacylase activities and thus may play a role in acyl-chain remodeling of triglycerides. In vitro may express hydrolytic activity against glycerolipids triacylglycerol, diacylglycerol and monoacylglycerol, with a strong preference for oleic acid as the acyl moiety. However, the triacylglycerol hydrolase activity is controversial and may be very low. Possesses phospholipase A2 activity.</text>
</comment>
<evidence type="ECO:0000256" key="37">
    <source>
        <dbReference type="ARBA" id="ARBA00078886"/>
    </source>
</evidence>
<comment type="catalytic activity">
    <reaction evidence="31">
        <text>2 1-(9Z-octadecenoyl)-glycerol = 1,2-di-(9Z-octadecenoyl)-glycerol + glycerol</text>
        <dbReference type="Rhea" id="RHEA:38323"/>
        <dbReference type="ChEBI" id="CHEBI:17754"/>
        <dbReference type="ChEBI" id="CHEBI:52323"/>
        <dbReference type="ChEBI" id="CHEBI:75342"/>
    </reaction>
    <physiologicalReaction direction="left-to-right" evidence="31">
        <dbReference type="Rhea" id="RHEA:38324"/>
    </physiologicalReaction>
</comment>
<comment type="catalytic activity">
    <reaction evidence="33">
        <text>2 a 1-acylglycerol = a 1,2-diacylglycerol + glycerol</text>
        <dbReference type="Rhea" id="RHEA:44432"/>
        <dbReference type="ChEBI" id="CHEBI:17754"/>
        <dbReference type="ChEBI" id="CHEBI:35759"/>
        <dbReference type="ChEBI" id="CHEBI:49172"/>
    </reaction>
</comment>
<dbReference type="GO" id="GO:0035727">
    <property type="term" value="F:lysophosphatidic acid binding"/>
    <property type="evidence" value="ECO:0007669"/>
    <property type="project" value="Ensembl"/>
</dbReference>
<reference evidence="44" key="2">
    <citation type="submission" date="2025-08" db="UniProtKB">
        <authorList>
            <consortium name="Ensembl"/>
        </authorList>
    </citation>
    <scope>IDENTIFICATION</scope>
</reference>
<evidence type="ECO:0000256" key="42">
    <source>
        <dbReference type="SAM" id="Phobius"/>
    </source>
</evidence>
<dbReference type="PANTHER" id="PTHR12406:SF22">
    <property type="entry name" value="1-ACYLGLYCEROL-3-PHOSPHATE O-ACYLTRANSFERASE PNPLA3"/>
    <property type="match status" value="1"/>
</dbReference>
<comment type="catalytic activity">
    <reaction evidence="29">
        <text>1,2,3-tri-(9Z-octadecenoyl)-glycerol + H2O = 1,3-di-(9Z-octadecenoyl)-glycerol + (9Z)-octadecenoate + H(+)</text>
        <dbReference type="Rhea" id="RHEA:38387"/>
        <dbReference type="ChEBI" id="CHEBI:15377"/>
        <dbReference type="ChEBI" id="CHEBI:15378"/>
        <dbReference type="ChEBI" id="CHEBI:30823"/>
        <dbReference type="ChEBI" id="CHEBI:53753"/>
        <dbReference type="ChEBI" id="CHEBI:75735"/>
    </reaction>
    <physiologicalReaction direction="left-to-right" evidence="29">
        <dbReference type="Rhea" id="RHEA:38388"/>
    </physiologicalReaction>
</comment>
<dbReference type="GO" id="GO:0016020">
    <property type="term" value="C:membrane"/>
    <property type="evidence" value="ECO:0007669"/>
    <property type="project" value="UniProtKB-SubCell"/>
</dbReference>
<evidence type="ECO:0000256" key="14">
    <source>
        <dbReference type="ARBA" id="ARBA00022801"/>
    </source>
</evidence>
<gene>
    <name evidence="44" type="primary">PNPLA3</name>
</gene>
<comment type="pathway">
    <text evidence="36">Glycerolipid metabolism.</text>
</comment>
<dbReference type="OMA" id="VMSYVML"/>
<feature type="short sequence motif" description="DGA/G" evidence="41">
    <location>
        <begin position="166"/>
        <end position="168"/>
    </location>
</feature>
<evidence type="ECO:0000256" key="5">
    <source>
        <dbReference type="ARBA" id="ARBA00004502"/>
    </source>
</evidence>
<evidence type="ECO:0000256" key="13">
    <source>
        <dbReference type="ARBA" id="ARBA00022692"/>
    </source>
</evidence>
<keyword evidence="12" id="KW-0808">Transferase</keyword>
<keyword evidence="15" id="KW-0735">Signal-anchor</keyword>
<evidence type="ECO:0000256" key="2">
    <source>
        <dbReference type="ARBA" id="ARBA00001024"/>
    </source>
</evidence>
<comment type="catalytic activity">
    <reaction evidence="26">
        <text>1-(9Z-octadecenoyl)-sn-glycero-3-phosphate + (9Z,12Z)-octadecadienoyl-CoA = 1-(9Z)-octadecenoyl-2-(9Z,12Z)-octadecadienoyl-sn-glycero-3-phosphate + CoA</text>
        <dbReference type="Rhea" id="RHEA:37159"/>
        <dbReference type="ChEBI" id="CHEBI:57287"/>
        <dbReference type="ChEBI" id="CHEBI:57383"/>
        <dbReference type="ChEBI" id="CHEBI:74544"/>
        <dbReference type="ChEBI" id="CHEBI:74563"/>
    </reaction>
    <physiologicalReaction direction="left-to-right" evidence="26">
        <dbReference type="Rhea" id="RHEA:37160"/>
    </physiologicalReaction>
</comment>
<dbReference type="GO" id="GO:0051264">
    <property type="term" value="F:mono-olein transacylation activity"/>
    <property type="evidence" value="ECO:0007669"/>
    <property type="project" value="Ensembl"/>
</dbReference>
<dbReference type="GO" id="GO:0005737">
    <property type="term" value="C:cytoplasm"/>
    <property type="evidence" value="ECO:0007669"/>
    <property type="project" value="TreeGrafter"/>
</dbReference>
<evidence type="ECO:0000256" key="23">
    <source>
        <dbReference type="ARBA" id="ARBA00025707"/>
    </source>
</evidence>
<dbReference type="GO" id="GO:0005811">
    <property type="term" value="C:lipid droplet"/>
    <property type="evidence" value="ECO:0007669"/>
    <property type="project" value="UniProtKB-SubCell"/>
</dbReference>
<dbReference type="EC" id="2.3.1.51" evidence="7"/>
<evidence type="ECO:0000256" key="16">
    <source>
        <dbReference type="ARBA" id="ARBA00022989"/>
    </source>
</evidence>
<comment type="subcellular location">
    <subcellularLocation>
        <location evidence="5">Lipid droplet</location>
    </subcellularLocation>
    <subcellularLocation>
        <location evidence="4">Membrane</location>
        <topology evidence="4">Single-pass membrane protein</topology>
    </subcellularLocation>
</comment>
<dbReference type="SUPFAM" id="SSF52151">
    <property type="entry name" value="FabD/lysophospholipase-like"/>
    <property type="match status" value="1"/>
</dbReference>
<evidence type="ECO:0000256" key="36">
    <source>
        <dbReference type="ARBA" id="ARBA00060536"/>
    </source>
</evidence>
<evidence type="ECO:0000256" key="32">
    <source>
        <dbReference type="ARBA" id="ARBA00051085"/>
    </source>
</evidence>
<dbReference type="EC" id="3.1.1.4" evidence="8"/>
<keyword evidence="20" id="KW-0594">Phospholipid biosynthesis</keyword>
<dbReference type="EMBL" id="LWLT01000005">
    <property type="status" value="NOT_ANNOTATED_CDS"/>
    <property type="molecule type" value="Genomic_DNA"/>
</dbReference>
<evidence type="ECO:0000256" key="19">
    <source>
        <dbReference type="ARBA" id="ARBA00023180"/>
    </source>
</evidence>
<dbReference type="Proteomes" id="UP000291000">
    <property type="component" value="Chromosome 5"/>
</dbReference>
<dbReference type="AlphaFoldDB" id="A0A452EEC4"/>
<protein>
    <recommendedName>
        <fullName evidence="39">Acylglycerol transacylase</fullName>
        <ecNumber evidence="7">2.3.1.51</ecNumber>
        <ecNumber evidence="9">3.1.1.3</ecNumber>
        <ecNumber evidence="8">3.1.1.4</ecNumber>
    </recommendedName>
    <alternativeName>
        <fullName evidence="40">Adiponutrin</fullName>
    </alternativeName>
    <alternativeName>
        <fullName evidence="38">Calcium-independent phospholipase A2-epsilon</fullName>
    </alternativeName>
    <alternativeName>
        <fullName evidence="24">Lysophosphatidic acid acyltransferase</fullName>
    </alternativeName>
    <alternativeName>
        <fullName evidence="37">Patatin-like phospholipase domain-containing protein 3</fullName>
    </alternativeName>
</protein>
<comment type="catalytic activity">
    <reaction evidence="28">
        <text>1-(9Z-octadecenoyl)-glycerol + 1,3-di-(9Z-octadecenoyl)-glycerol = 1,2,3-tri-(9Z-octadecenoyl)-glycerol + glycerol</text>
        <dbReference type="Rhea" id="RHEA:38331"/>
        <dbReference type="ChEBI" id="CHEBI:17754"/>
        <dbReference type="ChEBI" id="CHEBI:53753"/>
        <dbReference type="ChEBI" id="CHEBI:75342"/>
        <dbReference type="ChEBI" id="CHEBI:75735"/>
    </reaction>
    <physiologicalReaction direction="left-to-right" evidence="28">
        <dbReference type="Rhea" id="RHEA:38332"/>
    </physiologicalReaction>
</comment>
<dbReference type="GO" id="GO:0006654">
    <property type="term" value="P:phosphatidic acid biosynthetic process"/>
    <property type="evidence" value="ECO:0007669"/>
    <property type="project" value="Ensembl"/>
</dbReference>
<dbReference type="FunFam" id="3.40.1090.10:FF:000042">
    <property type="entry name" value="Patatin-like phospholipase domain-containing 3"/>
    <property type="match status" value="1"/>
</dbReference>
<evidence type="ECO:0000256" key="17">
    <source>
        <dbReference type="ARBA" id="ARBA00023098"/>
    </source>
</evidence>
<dbReference type="FunFam" id="3.40.1090.10:FF:000003">
    <property type="entry name" value="Patatin-like phospholipase domain-containing protein 2"/>
    <property type="match status" value="1"/>
</dbReference>
<comment type="catalytic activity">
    <reaction evidence="1">
        <text>1-(9Z-octadecenoyl)-sn-glycero-3-phosphate + hexadecanoyl-CoA = 1-(9Z)-octadecenoyl-2-hexadecanoyl-sn-glycero-3-phosphate + CoA</text>
        <dbReference type="Rhea" id="RHEA:37143"/>
        <dbReference type="ChEBI" id="CHEBI:57287"/>
        <dbReference type="ChEBI" id="CHEBI:57379"/>
        <dbReference type="ChEBI" id="CHEBI:74544"/>
        <dbReference type="ChEBI" id="CHEBI:74551"/>
    </reaction>
    <physiologicalReaction direction="left-to-right" evidence="1">
        <dbReference type="Rhea" id="RHEA:37144"/>
    </physiologicalReaction>
</comment>
<feature type="domain" description="PNPLA" evidence="43">
    <location>
        <begin position="10"/>
        <end position="179"/>
    </location>
</feature>
<keyword evidence="17 41" id="KW-0443">Lipid metabolism</keyword>
<dbReference type="GO" id="GO:0034389">
    <property type="term" value="P:lipid droplet organization"/>
    <property type="evidence" value="ECO:0007669"/>
    <property type="project" value="Ensembl"/>
</dbReference>
<dbReference type="GO" id="GO:0036042">
    <property type="term" value="F:long-chain fatty acyl-CoA binding"/>
    <property type="evidence" value="ECO:0007669"/>
    <property type="project" value="Ensembl"/>
</dbReference>
<dbReference type="EC" id="3.1.1.3" evidence="9"/>
<feature type="transmembrane region" description="Helical" evidence="42">
    <location>
        <begin position="6"/>
        <end position="23"/>
    </location>
</feature>
<feature type="short sequence motif" description="GXGXXG" evidence="41">
    <location>
        <begin position="14"/>
        <end position="19"/>
    </location>
</feature>
<name>A0A452EEC4_CAPHI</name>
<keyword evidence="18 42" id="KW-0472">Membrane</keyword>
<evidence type="ECO:0000256" key="26">
    <source>
        <dbReference type="ARBA" id="ARBA00049345"/>
    </source>
</evidence>
<evidence type="ECO:0000256" key="22">
    <source>
        <dbReference type="ARBA" id="ARBA00023315"/>
    </source>
</evidence>
<keyword evidence="45" id="KW-1185">Reference proteome</keyword>
<evidence type="ECO:0000256" key="28">
    <source>
        <dbReference type="ARBA" id="ARBA00050245"/>
    </source>
</evidence>
<dbReference type="Pfam" id="PF01734">
    <property type="entry name" value="Patatin"/>
    <property type="match status" value="1"/>
</dbReference>
<evidence type="ECO:0000256" key="21">
    <source>
        <dbReference type="ARBA" id="ARBA00023264"/>
    </source>
</evidence>
<feature type="active site" description="Nucleophile" evidence="41">
    <location>
        <position position="47"/>
    </location>
</feature>
<dbReference type="GO" id="GO:0055088">
    <property type="term" value="P:lipid homeostasis"/>
    <property type="evidence" value="ECO:0007669"/>
    <property type="project" value="TreeGrafter"/>
</dbReference>
<evidence type="ECO:0000256" key="18">
    <source>
        <dbReference type="ARBA" id="ARBA00023136"/>
    </source>
</evidence>
<dbReference type="Bgee" id="ENSCHIG00000012869">
    <property type="expression patterns" value="Expressed in skin of neck and 1 other cell type or tissue"/>
</dbReference>
<keyword evidence="16 42" id="KW-1133">Transmembrane helix</keyword>
<keyword evidence="11" id="KW-0551">Lipid droplet</keyword>
<comment type="catalytic activity">
    <reaction evidence="30">
        <text>a 1-acylglycerol + a 1,3-diacylglycerol = a triacylglycerol + glycerol</text>
        <dbReference type="Rhea" id="RHEA:44440"/>
        <dbReference type="ChEBI" id="CHEBI:17754"/>
        <dbReference type="ChEBI" id="CHEBI:17855"/>
        <dbReference type="ChEBI" id="CHEBI:35759"/>
        <dbReference type="ChEBI" id="CHEBI:47777"/>
    </reaction>
</comment>
<evidence type="ECO:0000256" key="10">
    <source>
        <dbReference type="ARBA" id="ARBA00022516"/>
    </source>
</evidence>
<keyword evidence="19" id="KW-0325">Glycoprotein</keyword>
<comment type="catalytic activity">
    <reaction evidence="34">
        <text>1-(9Z-octadecenoyl)-glycerol + 1,2-di-(9Z-octadecenoyl)-glycerol = 1,2,3-tri-(9Z-octadecenoyl)-glycerol + glycerol</text>
        <dbReference type="Rhea" id="RHEA:38327"/>
        <dbReference type="ChEBI" id="CHEBI:17754"/>
        <dbReference type="ChEBI" id="CHEBI:52323"/>
        <dbReference type="ChEBI" id="CHEBI:53753"/>
        <dbReference type="ChEBI" id="CHEBI:75342"/>
    </reaction>
    <physiologicalReaction direction="left-to-right" evidence="34">
        <dbReference type="Rhea" id="RHEA:38328"/>
    </physiologicalReaction>
</comment>
<evidence type="ECO:0000256" key="34">
    <source>
        <dbReference type="ARBA" id="ARBA00052658"/>
    </source>
</evidence>
<reference evidence="44 45" key="1">
    <citation type="submission" date="2016-04" db="EMBL/GenBank/DDBJ databases">
        <title>Polished mammalian reference genomes with single-molecule sequencing and chromosome conformation capture applied to the Capra hircus genome.</title>
        <authorList>
            <person name="Bickhart D.M."/>
            <person name="Koren S."/>
            <person name="Rosen B."/>
            <person name="Hastie A."/>
            <person name="Liachko I."/>
            <person name="Sullivan S.T."/>
            <person name="Burton J."/>
            <person name="Sayre B.L."/>
            <person name="Huson H.J."/>
            <person name="Lee J."/>
            <person name="Lam E."/>
            <person name="Kelley C.M."/>
            <person name="Hutchison J.L."/>
            <person name="Zhou Y."/>
            <person name="Sun J."/>
            <person name="Crisa A."/>
            <person name="Schwartz J.C."/>
            <person name="Hammond J.A."/>
            <person name="Schroeder S.G."/>
            <person name="Liu G.E."/>
            <person name="Dunham M."/>
            <person name="Shendure J."/>
            <person name="Sonstegard T.S."/>
            <person name="Phillippy A.M."/>
            <person name="Van Tassell C.P."/>
            <person name="Smith T.P."/>
        </authorList>
    </citation>
    <scope>NUCLEOTIDE SEQUENCE [LARGE SCALE GENOMIC DNA]</scope>
</reference>
<organism evidence="44 45">
    <name type="scientific">Capra hircus</name>
    <name type="common">Goat</name>
    <dbReference type="NCBI Taxonomy" id="9925"/>
    <lineage>
        <taxon>Eukaryota</taxon>
        <taxon>Metazoa</taxon>
        <taxon>Chordata</taxon>
        <taxon>Craniata</taxon>
        <taxon>Vertebrata</taxon>
        <taxon>Euteleostomi</taxon>
        <taxon>Mammalia</taxon>
        <taxon>Eutheria</taxon>
        <taxon>Laurasiatheria</taxon>
        <taxon>Artiodactyla</taxon>
        <taxon>Ruminantia</taxon>
        <taxon>Pecora</taxon>
        <taxon>Bovidae</taxon>
        <taxon>Caprinae</taxon>
        <taxon>Capra</taxon>
    </lineage>
</organism>
<dbReference type="InterPro" id="IPR033562">
    <property type="entry name" value="PLPL"/>
</dbReference>
<dbReference type="GO" id="GO:0051265">
    <property type="term" value="F:diolein transacylation activity"/>
    <property type="evidence" value="ECO:0007669"/>
    <property type="project" value="Ensembl"/>
</dbReference>
<evidence type="ECO:0000256" key="41">
    <source>
        <dbReference type="PROSITE-ProRule" id="PRU01161"/>
    </source>
</evidence>
<keyword evidence="21" id="KW-1208">Phospholipid metabolism</keyword>
<evidence type="ECO:0000256" key="27">
    <source>
        <dbReference type="ARBA" id="ARBA00049561"/>
    </source>
</evidence>
<dbReference type="GO" id="GO:0036153">
    <property type="term" value="P:triglyceride acyl-chain remodeling"/>
    <property type="evidence" value="ECO:0007669"/>
    <property type="project" value="Ensembl"/>
</dbReference>
<evidence type="ECO:0000256" key="40">
    <source>
        <dbReference type="ARBA" id="ARBA00083280"/>
    </source>
</evidence>
<dbReference type="Gene3D" id="3.40.1090.10">
    <property type="entry name" value="Cytosolic phospholipase A2 catalytic domain"/>
    <property type="match status" value="2"/>
</dbReference>
<feature type="transmembrane region" description="Helical" evidence="42">
    <location>
        <begin position="43"/>
        <end position="62"/>
    </location>
</feature>
<evidence type="ECO:0000256" key="7">
    <source>
        <dbReference type="ARBA" id="ARBA00013211"/>
    </source>
</evidence>
<reference evidence="44" key="3">
    <citation type="submission" date="2025-09" db="UniProtKB">
        <authorList>
            <consortium name="Ensembl"/>
        </authorList>
    </citation>
    <scope>IDENTIFICATION</scope>
</reference>
<dbReference type="InterPro" id="IPR016035">
    <property type="entry name" value="Acyl_Trfase/lysoPLipase"/>
</dbReference>
<evidence type="ECO:0000256" key="4">
    <source>
        <dbReference type="ARBA" id="ARBA00004167"/>
    </source>
</evidence>
<evidence type="ECO:0000256" key="12">
    <source>
        <dbReference type="ARBA" id="ARBA00022679"/>
    </source>
</evidence>
<comment type="pathway">
    <text evidence="23">Phospholipid metabolism.</text>
</comment>
<dbReference type="GO" id="GO:0004623">
    <property type="term" value="F:phospholipase A2 activity"/>
    <property type="evidence" value="ECO:0007669"/>
    <property type="project" value="UniProtKB-EC"/>
</dbReference>
<feature type="active site" description="Proton acceptor" evidence="41">
    <location>
        <position position="166"/>
    </location>
</feature>
<proteinExistence type="predicted"/>
<evidence type="ECO:0000259" key="43">
    <source>
        <dbReference type="PROSITE" id="PS51635"/>
    </source>
</evidence>
<dbReference type="GO" id="GO:0004806">
    <property type="term" value="F:triacylglycerol lipase activity"/>
    <property type="evidence" value="ECO:0007669"/>
    <property type="project" value="UniProtKB-EC"/>
</dbReference>
<evidence type="ECO:0000256" key="29">
    <source>
        <dbReference type="ARBA" id="ARBA00050373"/>
    </source>
</evidence>
<dbReference type="GO" id="GO:0019432">
    <property type="term" value="P:triglyceride biosynthetic process"/>
    <property type="evidence" value="ECO:0007669"/>
    <property type="project" value="Ensembl"/>
</dbReference>
<keyword evidence="13 42" id="KW-0812">Transmembrane</keyword>
<evidence type="ECO:0000256" key="9">
    <source>
        <dbReference type="ARBA" id="ARBA00013279"/>
    </source>
</evidence>
<dbReference type="InterPro" id="IPR002641">
    <property type="entry name" value="PNPLA_dom"/>
</dbReference>
<feature type="short sequence motif" description="GXSXG" evidence="41">
    <location>
        <begin position="45"/>
        <end position="49"/>
    </location>
</feature>
<dbReference type="GO" id="GO:0001676">
    <property type="term" value="P:long-chain fatty acid metabolic process"/>
    <property type="evidence" value="ECO:0007669"/>
    <property type="project" value="Ensembl"/>
</dbReference>
<evidence type="ECO:0000256" key="39">
    <source>
        <dbReference type="ARBA" id="ARBA00080560"/>
    </source>
</evidence>
<evidence type="ECO:0000313" key="44">
    <source>
        <dbReference type="Ensembl" id="ENSCHIP00000010305.1"/>
    </source>
</evidence>
<evidence type="ECO:0000256" key="6">
    <source>
        <dbReference type="ARBA" id="ARBA00005189"/>
    </source>
</evidence>
<evidence type="ECO:0000256" key="30">
    <source>
        <dbReference type="ARBA" id="ARBA00050561"/>
    </source>
</evidence>
<evidence type="ECO:0000256" key="31">
    <source>
        <dbReference type="ARBA" id="ARBA00050827"/>
    </source>
</evidence>
<accession>A0A452EEC4</accession>
<evidence type="ECO:0000256" key="25">
    <source>
        <dbReference type="ARBA" id="ARBA00048770"/>
    </source>
</evidence>
<evidence type="ECO:0000256" key="24">
    <source>
        <dbReference type="ARBA" id="ARBA00032101"/>
    </source>
</evidence>
<keyword evidence="14 41" id="KW-0378">Hydrolase</keyword>
<evidence type="ECO:0000256" key="38">
    <source>
        <dbReference type="ARBA" id="ARBA00079790"/>
    </source>
</evidence>
<evidence type="ECO:0000256" key="33">
    <source>
        <dbReference type="ARBA" id="ARBA00052543"/>
    </source>
</evidence>
<dbReference type="STRING" id="9925.ENSCHIP00000010305"/>
<comment type="catalytic activity">
    <reaction evidence="25">
        <text>1-(9Z-octadecenoyl)-sn-glycero-3-phosphate + (5Z,8Z,11Z,14Z)-eicosatetraenoyl-CoA = 1-(9Z)-octadecenoyl-2-(5Z,8Z,11Z,14Z)-eicosatetraenoyl-sn-glycero-3-phosphate + CoA</text>
        <dbReference type="Rhea" id="RHEA:37443"/>
        <dbReference type="ChEBI" id="CHEBI:57287"/>
        <dbReference type="ChEBI" id="CHEBI:57368"/>
        <dbReference type="ChEBI" id="CHEBI:74544"/>
        <dbReference type="ChEBI" id="CHEBI:74928"/>
    </reaction>
    <physiologicalReaction direction="left-to-right" evidence="25">
        <dbReference type="Rhea" id="RHEA:37444"/>
    </physiologicalReaction>
</comment>
<dbReference type="Ensembl" id="ENSCHIT00000018081.1">
    <property type="protein sequence ID" value="ENSCHIP00000010305.1"/>
    <property type="gene ID" value="ENSCHIG00000012869.1"/>
</dbReference>
<evidence type="ECO:0000256" key="8">
    <source>
        <dbReference type="ARBA" id="ARBA00013278"/>
    </source>
</evidence>
<dbReference type="PROSITE" id="PS51635">
    <property type="entry name" value="PNPLA"/>
    <property type="match status" value="1"/>
</dbReference>
<evidence type="ECO:0000256" key="35">
    <source>
        <dbReference type="ARBA" id="ARBA00053171"/>
    </source>
</evidence>
<comment type="pathway">
    <text evidence="6">Lipid metabolism.</text>
</comment>
<comment type="catalytic activity">
    <reaction evidence="32">
        <text>a 1-acylglycerol + a 1,2-diacylglycerol = a triacylglycerol + glycerol</text>
        <dbReference type="Rhea" id="RHEA:44436"/>
        <dbReference type="ChEBI" id="CHEBI:17754"/>
        <dbReference type="ChEBI" id="CHEBI:17855"/>
        <dbReference type="ChEBI" id="CHEBI:35759"/>
        <dbReference type="ChEBI" id="CHEBI:49172"/>
    </reaction>
</comment>
<dbReference type="PANTHER" id="PTHR12406">
    <property type="entry name" value="CALCIUM-INDEPENDENT PHOSPHOLIPASE A2 IPLA2 -RELATED"/>
    <property type="match status" value="1"/>
</dbReference>
<comment type="catalytic activity">
    <reaction evidence="2">
        <text>a triacylglycerol + H2O = a diacylglycerol + a fatty acid + H(+)</text>
        <dbReference type="Rhea" id="RHEA:12044"/>
        <dbReference type="ChEBI" id="CHEBI:15377"/>
        <dbReference type="ChEBI" id="CHEBI:15378"/>
        <dbReference type="ChEBI" id="CHEBI:17855"/>
        <dbReference type="ChEBI" id="CHEBI:18035"/>
        <dbReference type="ChEBI" id="CHEBI:28868"/>
        <dbReference type="EC" id="3.1.1.3"/>
    </reaction>
</comment>
<evidence type="ECO:0000256" key="15">
    <source>
        <dbReference type="ARBA" id="ARBA00022968"/>
    </source>
</evidence>
<evidence type="ECO:0000256" key="1">
    <source>
        <dbReference type="ARBA" id="ARBA00000816"/>
    </source>
</evidence>
<comment type="catalytic activity">
    <reaction evidence="3">
        <text>a 1-acyl-sn-glycero-3-phosphate + an acyl-CoA = a 1,2-diacyl-sn-glycero-3-phosphate + CoA</text>
        <dbReference type="Rhea" id="RHEA:19709"/>
        <dbReference type="ChEBI" id="CHEBI:57287"/>
        <dbReference type="ChEBI" id="CHEBI:57970"/>
        <dbReference type="ChEBI" id="CHEBI:58342"/>
        <dbReference type="ChEBI" id="CHEBI:58608"/>
        <dbReference type="EC" id="2.3.1.51"/>
    </reaction>
</comment>
<keyword evidence="10" id="KW-0444">Lipid biosynthesis</keyword>
<evidence type="ECO:0000256" key="3">
    <source>
        <dbReference type="ARBA" id="ARBA00001141"/>
    </source>
</evidence>
<comment type="catalytic activity">
    <reaction evidence="27">
        <text>1-(9Z-octadecenoyl)-sn-glycero-3-phosphate + (9Z)-octadecenoyl-CoA = 1,2-di-(9Z-octadecenoyl)-sn-glycero-3-phosphate + CoA</text>
        <dbReference type="Rhea" id="RHEA:37131"/>
        <dbReference type="ChEBI" id="CHEBI:57287"/>
        <dbReference type="ChEBI" id="CHEBI:57387"/>
        <dbReference type="ChEBI" id="CHEBI:74544"/>
        <dbReference type="ChEBI" id="CHEBI:74546"/>
    </reaction>
    <physiologicalReaction direction="left-to-right" evidence="27">
        <dbReference type="Rhea" id="RHEA:37132"/>
    </physiologicalReaction>
</comment>
<evidence type="ECO:0000256" key="11">
    <source>
        <dbReference type="ARBA" id="ARBA00022677"/>
    </source>
</evidence>
<keyword evidence="41" id="KW-0442">Lipid degradation</keyword>
<evidence type="ECO:0000256" key="20">
    <source>
        <dbReference type="ARBA" id="ARBA00023209"/>
    </source>
</evidence>
<dbReference type="GeneTree" id="ENSGT00940000155662"/>
<evidence type="ECO:0000313" key="45">
    <source>
        <dbReference type="Proteomes" id="UP000291000"/>
    </source>
</evidence>
<keyword evidence="22" id="KW-0012">Acyltransferase</keyword>
<sequence length="447" mass="49562">MYDPESGWSLSFAGCGFLGLYYIGVTRCLSERAPHLLRHARKFFGASAGALHCAFFLSGIPLDQTVQILMDLVRSARSRNIGILHPAFSLSKHIRDGLRRHLPDNVHQLVSGKMVISLTRVSDGENVLVSDFHSKDEVVDALYCSSYIPLVFGLIPPSFRGVRYVDGGISDNIPFADTKTTITVSPFYGESDICPRVKSMFFLHEGFTKLNMSFCTENLYLLFRSLFPPDGKVLGELCLQGYVDALRFLEKNGIRDGPHPCLSASPAESEPGSLEAFPGVATWEAGPEPVELLDHVRLSVLSWDESVLETLSPKLIMALRKAVRSQDGYIDKICNFLPVKILSYVMLPCTLPVESTIAVVQRLVTWLPDMPSDIQWLWWVTSHVCSQAMVRLLPASRSQIPASGQRPSSTNQNTVGDRQALCSSMDLDARPVDVPQRPELTPVMYAE</sequence>
<dbReference type="GO" id="GO:0003841">
    <property type="term" value="F:1-acylglycerol-3-phosphate O-acyltransferase activity"/>
    <property type="evidence" value="ECO:0007669"/>
    <property type="project" value="UniProtKB-EC"/>
</dbReference>